<evidence type="ECO:0000313" key="2">
    <source>
        <dbReference type="EMBL" id="KFX40741.1"/>
    </source>
</evidence>
<reference key="1">
    <citation type="journal article" date="2014" name="PLoS Genet.">
        <title>Signature Gene Expression Reveals Novel Clues to the Molecular Mechanisms of Dimorphic Transition in Penicillium marneffei.</title>
        <authorList>
            <person name="Yang E."/>
            <person name="Wang G."/>
            <person name="Cai J."/>
            <person name="Woo P.C."/>
            <person name="Lau S.K."/>
            <person name="Yuen K.-Y."/>
            <person name="Chow W.-N."/>
            <person name="Lin X."/>
        </authorList>
    </citation>
    <scope>NUCLEOTIDE SEQUENCE [LARGE SCALE GENOMIC DNA]</scope>
    <source>
        <strain>PM1</strain>
    </source>
</reference>
<name>A0A093V1T5_TALMA</name>
<gene>
    <name evidence="2" type="ORF">GQ26_1150010</name>
</gene>
<dbReference type="PANTHER" id="PTHR37984:SF5">
    <property type="entry name" value="PROTEIN NYNRIN-LIKE"/>
    <property type="match status" value="1"/>
</dbReference>
<feature type="domain" description="Integrase zinc-binding" evidence="1">
    <location>
        <begin position="116"/>
        <end position="160"/>
    </location>
</feature>
<dbReference type="HOGENOM" id="CLU_783413_0_0_1"/>
<protein>
    <submittedName>
        <fullName evidence="2">Transposon Tf2-9 polyprotein</fullName>
    </submittedName>
</protein>
<dbReference type="EMBL" id="JPOX01000115">
    <property type="protein sequence ID" value="KFX40741.1"/>
    <property type="molecule type" value="Genomic_DNA"/>
</dbReference>
<proteinExistence type="predicted"/>
<comment type="caution">
    <text evidence="2">The sequence shown here is derived from an EMBL/GenBank/DDBJ whole genome shotgun (WGS) entry which is preliminary data.</text>
</comment>
<dbReference type="eggNOG" id="KOG0017">
    <property type="taxonomic scope" value="Eukaryota"/>
</dbReference>
<evidence type="ECO:0000259" key="1">
    <source>
        <dbReference type="Pfam" id="PF17921"/>
    </source>
</evidence>
<sequence length="354" mass="41392">MSTAEHNYDIHDKEIANVLADTLTRRKDDGAWNLNHRNLTMLPQEVLDKQIVSELAFMDLQGAVTDRNVIDRVLEANKRVAATTEAQEWTSKKGSKWHIEDGRLLFQGRLYVPNEEDLRVRLVDEIHRPPSTAHPGRDKMKKLIRERFYWESWNADVESYSPWFAATLPIPERPWQHLSMDFMEFPKDRYGYDMVFVTVDRLREQYPCLATRRLQLPKRWHDSGLDMFSHGQDCLIASSQTEEASLYQNSGVRHAQTDGQTEIANQYLQQRLRPYVNFAMDDWSEYLPVIDFATSALPQASIGISPFMVEKGYQPRMSFDWTAPVPPRKLTLNEKEAQDWTKRIQDVWSSRETI</sequence>
<dbReference type="PANTHER" id="PTHR37984">
    <property type="entry name" value="PROTEIN CBG26694"/>
    <property type="match status" value="1"/>
</dbReference>
<dbReference type="Gene3D" id="3.30.420.10">
    <property type="entry name" value="Ribonuclease H-like superfamily/Ribonuclease H"/>
    <property type="match status" value="1"/>
</dbReference>
<dbReference type="Gene3D" id="1.10.340.70">
    <property type="match status" value="1"/>
</dbReference>
<reference evidence="2" key="2">
    <citation type="journal article" date="2014" name="PLoS Genet.">
        <title>Signature gene expression reveals novel clues to the molecular mechanisms of dimorphic transition in Penicillium marneffei.</title>
        <authorList>
            <person name="Yang E."/>
            <person name="Wang G."/>
            <person name="Cai J."/>
            <person name="Woo P.C."/>
            <person name="Lau S.K."/>
            <person name="Yuen K.-Y."/>
            <person name="Chow W.-N."/>
            <person name="Lin X."/>
        </authorList>
    </citation>
    <scope>NUCLEOTIDE SEQUENCE</scope>
    <source>
        <strain evidence="2">PM1</strain>
    </source>
</reference>
<dbReference type="InterPro" id="IPR036397">
    <property type="entry name" value="RNaseH_sf"/>
</dbReference>
<dbReference type="Pfam" id="PF17921">
    <property type="entry name" value="Integrase_H2C2"/>
    <property type="match status" value="1"/>
</dbReference>
<dbReference type="SUPFAM" id="SSF53098">
    <property type="entry name" value="Ribonuclease H-like"/>
    <property type="match status" value="1"/>
</dbReference>
<dbReference type="AlphaFoldDB" id="A0A093V1T5"/>
<accession>A0A093V1T5</accession>
<dbReference type="GO" id="GO:0003676">
    <property type="term" value="F:nucleic acid binding"/>
    <property type="evidence" value="ECO:0007669"/>
    <property type="project" value="InterPro"/>
</dbReference>
<dbReference type="InterPro" id="IPR041588">
    <property type="entry name" value="Integrase_H2C2"/>
</dbReference>
<dbReference type="InterPro" id="IPR012337">
    <property type="entry name" value="RNaseH-like_sf"/>
</dbReference>
<organism evidence="2">
    <name type="scientific">Talaromyces marneffei PM1</name>
    <dbReference type="NCBI Taxonomy" id="1077442"/>
    <lineage>
        <taxon>Eukaryota</taxon>
        <taxon>Fungi</taxon>
        <taxon>Dikarya</taxon>
        <taxon>Ascomycota</taxon>
        <taxon>Pezizomycotina</taxon>
        <taxon>Eurotiomycetes</taxon>
        <taxon>Eurotiomycetidae</taxon>
        <taxon>Eurotiales</taxon>
        <taxon>Trichocomaceae</taxon>
        <taxon>Talaromyces</taxon>
        <taxon>Talaromyces sect. Talaromyces</taxon>
    </lineage>
</organism>
<dbReference type="InterPro" id="IPR050951">
    <property type="entry name" value="Retrovirus_Pol_polyprotein"/>
</dbReference>